<dbReference type="AlphaFoldDB" id="A0A2A6FVJ6"/>
<comment type="caution">
    <text evidence="1">The sequence shown here is derived from an EMBL/GenBank/DDBJ whole genome shotgun (WGS) entry which is preliminary data.</text>
</comment>
<dbReference type="Proteomes" id="UP000219994">
    <property type="component" value="Unassembled WGS sequence"/>
</dbReference>
<organism evidence="1 2">
    <name type="scientific">Candidatus Lumbricidiphila eiseniae</name>
    <dbReference type="NCBI Taxonomy" id="1969409"/>
    <lineage>
        <taxon>Bacteria</taxon>
        <taxon>Bacillati</taxon>
        <taxon>Actinomycetota</taxon>
        <taxon>Actinomycetes</taxon>
        <taxon>Micrococcales</taxon>
        <taxon>Microbacteriaceae</taxon>
        <taxon>Candidatus Lumbricidiphila</taxon>
    </lineage>
</organism>
<accession>A0A2A6FVJ6</accession>
<reference evidence="2" key="1">
    <citation type="submission" date="2017-03" db="EMBL/GenBank/DDBJ databases">
        <authorList>
            <person name="Lund M.B."/>
        </authorList>
    </citation>
    <scope>NUCLEOTIDE SEQUENCE [LARGE SCALE GENOMIC DNA]</scope>
</reference>
<evidence type="ECO:0000313" key="1">
    <source>
        <dbReference type="EMBL" id="PDQ36463.1"/>
    </source>
</evidence>
<dbReference type="SUPFAM" id="SSF51556">
    <property type="entry name" value="Metallo-dependent hydrolases"/>
    <property type="match status" value="1"/>
</dbReference>
<dbReference type="EMBL" id="NAEP01000013">
    <property type="protein sequence ID" value="PDQ36463.1"/>
    <property type="molecule type" value="Genomic_DNA"/>
</dbReference>
<name>A0A2A6FVJ6_9MICO</name>
<dbReference type="InterPro" id="IPR032466">
    <property type="entry name" value="Metal_Hydrolase"/>
</dbReference>
<protein>
    <submittedName>
        <fullName evidence="1">Uncharacterized protein</fullName>
    </submittedName>
</protein>
<evidence type="ECO:0000313" key="2">
    <source>
        <dbReference type="Proteomes" id="UP000219994"/>
    </source>
</evidence>
<proteinExistence type="predicted"/>
<sequence>MMRGPSGLPLAVRQFDGFRWASDANHDDDRLSVPTLVDSGVGLIGYRESLRTSVTASTDAIARLLLQHGVDTVVDAGSSHESRYRMAVIAPELQVIAGGPVLTDGDPGSESDRSIRDEETLCRSLDAFEVEGISIVSVRTDDADFVRSCAAHAHERGQRISLRSSHLPLEEILSAGVDVLAGAHKMLSTFRRASLGSTASSPLEMLEVTGEREARDAARRVAEAGIAVTTGLLSLRRSCLPKEALGAPYLEDLLPIFPHARHLLEMKRAGGYIAGRRRLATNTGIKEPSPTGRRTILNNWQYLLSAVDVFRDVGGTVLPASFAPGLGVVPGYSLKEEVTLLAHVFGSIDVALQQATGGARDFFRVEPDTPQRARRLEARGTDYGLDLALSLTAVSST</sequence>
<gene>
    <name evidence="1" type="ORF">B5766_00495</name>
</gene>